<gene>
    <name evidence="1" type="ORF">SAMN04515674_10549</name>
</gene>
<organism evidence="1 2">
    <name type="scientific">Pseudarcicella hirudinis</name>
    <dbReference type="NCBI Taxonomy" id="1079859"/>
    <lineage>
        <taxon>Bacteria</taxon>
        <taxon>Pseudomonadati</taxon>
        <taxon>Bacteroidota</taxon>
        <taxon>Cytophagia</taxon>
        <taxon>Cytophagales</taxon>
        <taxon>Flectobacillaceae</taxon>
        <taxon>Pseudarcicella</taxon>
    </lineage>
</organism>
<dbReference type="STRING" id="1079859.SAMN04515674_10549"/>
<sequence>MVRNTVICITTYQLTEMIFVSAKVRLLLFNADTIIDDQNQCSENQPDLLKLKLNRSS</sequence>
<dbReference type="AlphaFoldDB" id="A0A1I5SIZ2"/>
<dbReference type="EMBL" id="FOXH01000005">
    <property type="protein sequence ID" value="SFP70750.1"/>
    <property type="molecule type" value="Genomic_DNA"/>
</dbReference>
<proteinExistence type="predicted"/>
<keyword evidence="2" id="KW-1185">Reference proteome</keyword>
<reference evidence="1 2" key="1">
    <citation type="submission" date="2016-10" db="EMBL/GenBank/DDBJ databases">
        <authorList>
            <person name="de Groot N.N."/>
        </authorList>
    </citation>
    <scope>NUCLEOTIDE SEQUENCE [LARGE SCALE GENOMIC DNA]</scope>
    <source>
        <strain evidence="2">E92,LMG 26720,CCM 7988</strain>
    </source>
</reference>
<protein>
    <submittedName>
        <fullName evidence="1">Uncharacterized protein</fullName>
    </submittedName>
</protein>
<evidence type="ECO:0000313" key="2">
    <source>
        <dbReference type="Proteomes" id="UP000199306"/>
    </source>
</evidence>
<evidence type="ECO:0000313" key="1">
    <source>
        <dbReference type="EMBL" id="SFP70750.1"/>
    </source>
</evidence>
<name>A0A1I5SIZ2_9BACT</name>
<dbReference type="Proteomes" id="UP000199306">
    <property type="component" value="Unassembled WGS sequence"/>
</dbReference>
<accession>A0A1I5SIZ2</accession>